<feature type="domain" description="Zinc knuckle CX2CX4HX4C" evidence="2">
    <location>
        <begin position="10"/>
        <end position="31"/>
    </location>
</feature>
<proteinExistence type="predicted"/>
<feature type="compositionally biased region" description="Low complexity" evidence="1">
    <location>
        <begin position="64"/>
        <end position="78"/>
    </location>
</feature>
<keyword evidence="4" id="KW-1185">Reference proteome</keyword>
<name>A0AAV0DHR5_9ASTE</name>
<gene>
    <name evidence="3" type="ORF">CEPIT_LOCUS14609</name>
</gene>
<dbReference type="AlphaFoldDB" id="A0AAV0DHR5"/>
<comment type="caution">
    <text evidence="3">The sequence shown here is derived from an EMBL/GenBank/DDBJ whole genome shotgun (WGS) entry which is preliminary data.</text>
</comment>
<dbReference type="Proteomes" id="UP001152523">
    <property type="component" value="Unassembled WGS sequence"/>
</dbReference>
<feature type="region of interest" description="Disordered" evidence="1">
    <location>
        <begin position="50"/>
        <end position="137"/>
    </location>
</feature>
<evidence type="ECO:0000256" key="1">
    <source>
        <dbReference type="SAM" id="MobiDB-lite"/>
    </source>
</evidence>
<dbReference type="Pfam" id="PF14392">
    <property type="entry name" value="zf-CCHC_4"/>
    <property type="match status" value="1"/>
</dbReference>
<organism evidence="3 4">
    <name type="scientific">Cuscuta epithymum</name>
    <dbReference type="NCBI Taxonomy" id="186058"/>
    <lineage>
        <taxon>Eukaryota</taxon>
        <taxon>Viridiplantae</taxon>
        <taxon>Streptophyta</taxon>
        <taxon>Embryophyta</taxon>
        <taxon>Tracheophyta</taxon>
        <taxon>Spermatophyta</taxon>
        <taxon>Magnoliopsida</taxon>
        <taxon>eudicotyledons</taxon>
        <taxon>Gunneridae</taxon>
        <taxon>Pentapetalae</taxon>
        <taxon>asterids</taxon>
        <taxon>lamiids</taxon>
        <taxon>Solanales</taxon>
        <taxon>Convolvulaceae</taxon>
        <taxon>Cuscuteae</taxon>
        <taxon>Cuscuta</taxon>
        <taxon>Cuscuta subgen. Cuscuta</taxon>
    </lineage>
</organism>
<sequence>MTKVFGWTLYERLPTFCFICGMVSHSDNFYPLNYEEGLILEKRFGSHLRAGSGVKTNPKGGQAGLLEGSSSSGKLGVGPEKEARTESAQSFTQGGEVPKEEASKSRKIWEVQTEEELEEDNMATDGTKNGEEVGLIP</sequence>
<feature type="compositionally biased region" description="Basic and acidic residues" evidence="1">
    <location>
        <begin position="97"/>
        <end position="109"/>
    </location>
</feature>
<reference evidence="3" key="1">
    <citation type="submission" date="2022-07" db="EMBL/GenBank/DDBJ databases">
        <authorList>
            <person name="Macas J."/>
            <person name="Novak P."/>
            <person name="Neumann P."/>
        </authorList>
    </citation>
    <scope>NUCLEOTIDE SEQUENCE</scope>
</reference>
<evidence type="ECO:0000313" key="3">
    <source>
        <dbReference type="EMBL" id="CAH9098894.1"/>
    </source>
</evidence>
<dbReference type="EMBL" id="CAMAPF010000103">
    <property type="protein sequence ID" value="CAH9098894.1"/>
    <property type="molecule type" value="Genomic_DNA"/>
</dbReference>
<accession>A0AAV0DHR5</accession>
<protein>
    <recommendedName>
        <fullName evidence="2">Zinc knuckle CX2CX4HX4C domain-containing protein</fullName>
    </recommendedName>
</protein>
<evidence type="ECO:0000313" key="4">
    <source>
        <dbReference type="Proteomes" id="UP001152523"/>
    </source>
</evidence>
<evidence type="ECO:0000259" key="2">
    <source>
        <dbReference type="Pfam" id="PF14392"/>
    </source>
</evidence>
<feature type="compositionally biased region" description="Acidic residues" evidence="1">
    <location>
        <begin position="112"/>
        <end position="122"/>
    </location>
</feature>
<dbReference type="InterPro" id="IPR025836">
    <property type="entry name" value="Zn_knuckle_CX2CX4HX4C"/>
</dbReference>